<sequence length="538" mass="61787">MNDTSPARKRVSTTRESSSSSGSFPASELTACTRYSTDREDSGKHQYPRLRSIYDSPPEEARYHGPLYFLTDEEIRRHDRVVTEESEYEFSNGSIATVLQERVKDEGRVLYQVKVESDEVRNEGISVVRQWLSKFADQYLPVSPNDCTLYYSGGRSIHLHTPLFVEGIERFERVKELVDEFNSETAAQLDSATFKQKQQFRIPDTEHHSGSPKVEIGWNWSKGKIARETNRSQPRPPDRYVDVLERDFGYGMSYLFANIGEFLYDPTTTDDAPIVDPLPWEPGQPKYAGEGYEKWKAYNDQYFSPYAKVRTHRRSVFVGRVIGGEFVRRNDPERRVLIPCVARFALGGDPEFHYHGKYLPLYLSEPDYNKREYAPGESLLIIGGGNGQSRIFEIDSTLGSVLHGAVVDKSYSKDLNYEDGKEIVFDTLDEWTDFDLGSGGKNGRRGERSSESGRSSNTRAAQLQRKVEQNGPKSLTAEYDQMFVIACRLLKSRGWDGTYEWFRRVYRDEFNPQKTHSHLQRIVEQWPNQYPVNVPSGP</sequence>
<protein>
    <submittedName>
        <fullName evidence="2">Uncharacterized protein</fullName>
    </submittedName>
</protein>
<accession>A0ABD6AGY3</accession>
<evidence type="ECO:0000313" key="3">
    <source>
        <dbReference type="Proteomes" id="UP001596545"/>
    </source>
</evidence>
<dbReference type="AlphaFoldDB" id="A0ABD6AGY3"/>
<comment type="caution">
    <text evidence="2">The sequence shown here is derived from an EMBL/GenBank/DDBJ whole genome shotgun (WGS) entry which is preliminary data.</text>
</comment>
<dbReference type="RefSeq" id="WP_379791400.1">
    <property type="nucleotide sequence ID" value="NZ_JBHTBL010000001.1"/>
</dbReference>
<evidence type="ECO:0000256" key="1">
    <source>
        <dbReference type="SAM" id="MobiDB-lite"/>
    </source>
</evidence>
<feature type="region of interest" description="Disordered" evidence="1">
    <location>
        <begin position="1"/>
        <end position="51"/>
    </location>
</feature>
<name>A0ABD6AGY3_9EURY</name>
<feature type="region of interest" description="Disordered" evidence="1">
    <location>
        <begin position="436"/>
        <end position="469"/>
    </location>
</feature>
<gene>
    <name evidence="2" type="ORF">ACFQMF_00755</name>
</gene>
<dbReference type="Proteomes" id="UP001596545">
    <property type="component" value="Unassembled WGS sequence"/>
</dbReference>
<evidence type="ECO:0000313" key="2">
    <source>
        <dbReference type="EMBL" id="MFC7323101.1"/>
    </source>
</evidence>
<dbReference type="EMBL" id="JBHTBL010000001">
    <property type="protein sequence ID" value="MFC7323101.1"/>
    <property type="molecule type" value="Genomic_DNA"/>
</dbReference>
<keyword evidence="3" id="KW-1185">Reference proteome</keyword>
<proteinExistence type="predicted"/>
<reference evidence="2 3" key="1">
    <citation type="journal article" date="2019" name="Int. J. Syst. Evol. Microbiol.">
        <title>The Global Catalogue of Microorganisms (GCM) 10K type strain sequencing project: providing services to taxonomists for standard genome sequencing and annotation.</title>
        <authorList>
            <consortium name="The Broad Institute Genomics Platform"/>
            <consortium name="The Broad Institute Genome Sequencing Center for Infectious Disease"/>
            <person name="Wu L."/>
            <person name="Ma J."/>
        </authorList>
    </citation>
    <scope>NUCLEOTIDE SEQUENCE [LARGE SCALE GENOMIC DNA]</scope>
    <source>
        <strain evidence="2 3">CGMCC 1.12554</strain>
    </source>
</reference>
<organism evidence="2 3">
    <name type="scientific">Halorubrum rutilum</name>
    <dbReference type="NCBI Taxonomy" id="1364933"/>
    <lineage>
        <taxon>Archaea</taxon>
        <taxon>Methanobacteriati</taxon>
        <taxon>Methanobacteriota</taxon>
        <taxon>Stenosarchaea group</taxon>
        <taxon>Halobacteria</taxon>
        <taxon>Halobacteriales</taxon>
        <taxon>Haloferacaceae</taxon>
        <taxon>Halorubrum</taxon>
    </lineage>
</organism>